<dbReference type="InterPro" id="IPR053952">
    <property type="entry name" value="K_trans_C"/>
</dbReference>
<dbReference type="GO" id="GO:0015079">
    <property type="term" value="F:potassium ion transmembrane transporter activity"/>
    <property type="evidence" value="ECO:0007669"/>
    <property type="project" value="InterPro"/>
</dbReference>
<gene>
    <name evidence="3" type="ORF">HPP92_017578</name>
    <name evidence="2" type="ORF">HPP92_018199</name>
</gene>
<dbReference type="InterPro" id="IPR003855">
    <property type="entry name" value="K+_transporter"/>
</dbReference>
<evidence type="ECO:0000313" key="3">
    <source>
        <dbReference type="EMBL" id="KAG0468250.1"/>
    </source>
</evidence>
<proteinExistence type="predicted"/>
<comment type="caution">
    <text evidence="2">The sequence shown here is derived from an EMBL/GenBank/DDBJ whole genome shotgun (WGS) entry which is preliminary data.</text>
</comment>
<protein>
    <recommendedName>
        <fullName evidence="1">K+ potassium transporter C-terminal domain-containing protein</fullName>
    </recommendedName>
</protein>
<dbReference type="PANTHER" id="PTHR30540">
    <property type="entry name" value="OSMOTIC STRESS POTASSIUM TRANSPORTER"/>
    <property type="match status" value="1"/>
</dbReference>
<dbReference type="EMBL" id="JADCNL010000009">
    <property type="protein sequence ID" value="KAG0466619.1"/>
    <property type="molecule type" value="Genomic_DNA"/>
</dbReference>
<dbReference type="OrthoDB" id="504708at2759"/>
<evidence type="ECO:0000313" key="4">
    <source>
        <dbReference type="Proteomes" id="UP000636800"/>
    </source>
</evidence>
<dbReference type="PANTHER" id="PTHR30540:SF10">
    <property type="entry name" value="POTASSIUM TRANSPORTER 8"/>
    <property type="match status" value="1"/>
</dbReference>
<dbReference type="EMBL" id="JADCNM010000009">
    <property type="protein sequence ID" value="KAG0468250.1"/>
    <property type="molecule type" value="Genomic_DNA"/>
</dbReference>
<organism evidence="2 4">
    <name type="scientific">Vanilla planifolia</name>
    <name type="common">Vanilla</name>
    <dbReference type="NCBI Taxonomy" id="51239"/>
    <lineage>
        <taxon>Eukaryota</taxon>
        <taxon>Viridiplantae</taxon>
        <taxon>Streptophyta</taxon>
        <taxon>Embryophyta</taxon>
        <taxon>Tracheophyta</taxon>
        <taxon>Spermatophyta</taxon>
        <taxon>Magnoliopsida</taxon>
        <taxon>Liliopsida</taxon>
        <taxon>Asparagales</taxon>
        <taxon>Orchidaceae</taxon>
        <taxon>Vanilloideae</taxon>
        <taxon>Vanilleae</taxon>
        <taxon>Vanilla</taxon>
    </lineage>
</organism>
<dbReference type="GO" id="GO:0016020">
    <property type="term" value="C:membrane"/>
    <property type="evidence" value="ECO:0007669"/>
    <property type="project" value="InterPro"/>
</dbReference>
<dbReference type="Pfam" id="PF22776">
    <property type="entry name" value="K_trans_C"/>
    <property type="match status" value="1"/>
</dbReference>
<reference evidence="4 5" key="1">
    <citation type="journal article" date="2020" name="Nat. Food">
        <title>A phased Vanilla planifolia genome enables genetic improvement of flavour and production.</title>
        <authorList>
            <person name="Hasing T."/>
            <person name="Tang H."/>
            <person name="Brym M."/>
            <person name="Khazi F."/>
            <person name="Huang T."/>
            <person name="Chambers A.H."/>
        </authorList>
    </citation>
    <scope>NUCLEOTIDE SEQUENCE [LARGE SCALE GENOMIC DNA]</scope>
    <source>
        <tissue evidence="2">Leaf</tissue>
    </source>
</reference>
<keyword evidence="4" id="KW-1185">Reference proteome</keyword>
<dbReference type="Proteomes" id="UP000639772">
    <property type="component" value="Chromosome 9"/>
</dbReference>
<accession>A0A835QBK0</accession>
<evidence type="ECO:0000313" key="2">
    <source>
        <dbReference type="EMBL" id="KAG0466619.1"/>
    </source>
</evidence>
<feature type="domain" description="K+ potassium transporter C-terminal" evidence="1">
    <location>
        <begin position="146"/>
        <end position="209"/>
    </location>
</feature>
<sequence length="211" mass="23382">MHQVLVFLCVKSVPVPHVQPKERFLVGGLPKEHRSTAALPATAITTTYIRTTSSREGPRLQHRSVHPVHLPRSPTATGRIQGGREWLGLVGGHRPGGRGDGRPKPVDLPDLETAGNQSPIANRKKVRFLIPESLKMDLAVREELQELMEAREAGMAFIMGSLYMKAKRGSSFMKKVAINVYDFLRRNSRGQDYAVSIPHASTLEVGMNYLV</sequence>
<dbReference type="AlphaFoldDB" id="A0A835QBK0"/>
<evidence type="ECO:0000313" key="5">
    <source>
        <dbReference type="Proteomes" id="UP000639772"/>
    </source>
</evidence>
<name>A0A835QBK0_VANPL</name>
<evidence type="ECO:0000259" key="1">
    <source>
        <dbReference type="Pfam" id="PF22776"/>
    </source>
</evidence>
<dbReference type="Proteomes" id="UP000636800">
    <property type="component" value="Unassembled WGS sequence"/>
</dbReference>